<comment type="caution">
    <text evidence="1">The sequence shown here is derived from an EMBL/GenBank/DDBJ whole genome shotgun (WGS) entry which is preliminary data.</text>
</comment>
<evidence type="ECO:0000313" key="1">
    <source>
        <dbReference type="EMBL" id="KAK4879426.1"/>
    </source>
</evidence>
<name>A0AAN7PDB2_9COLE</name>
<keyword evidence="2" id="KW-1185">Reference proteome</keyword>
<gene>
    <name evidence="1" type="ORF">RN001_007572</name>
</gene>
<organism evidence="1 2">
    <name type="scientific">Aquatica leii</name>
    <dbReference type="NCBI Taxonomy" id="1421715"/>
    <lineage>
        <taxon>Eukaryota</taxon>
        <taxon>Metazoa</taxon>
        <taxon>Ecdysozoa</taxon>
        <taxon>Arthropoda</taxon>
        <taxon>Hexapoda</taxon>
        <taxon>Insecta</taxon>
        <taxon>Pterygota</taxon>
        <taxon>Neoptera</taxon>
        <taxon>Endopterygota</taxon>
        <taxon>Coleoptera</taxon>
        <taxon>Polyphaga</taxon>
        <taxon>Elateriformia</taxon>
        <taxon>Elateroidea</taxon>
        <taxon>Lampyridae</taxon>
        <taxon>Luciolinae</taxon>
        <taxon>Aquatica</taxon>
    </lineage>
</organism>
<proteinExistence type="predicted"/>
<evidence type="ECO:0000313" key="2">
    <source>
        <dbReference type="Proteomes" id="UP001353858"/>
    </source>
</evidence>
<reference evidence="2" key="1">
    <citation type="submission" date="2023-01" db="EMBL/GenBank/DDBJ databases">
        <title>Key to firefly adult light organ development and bioluminescence: homeobox transcription factors regulate luciferase expression and transportation to peroxisome.</title>
        <authorList>
            <person name="Fu X."/>
        </authorList>
    </citation>
    <scope>NUCLEOTIDE SEQUENCE [LARGE SCALE GENOMIC DNA]</scope>
</reference>
<accession>A0AAN7PDB2</accession>
<dbReference type="Proteomes" id="UP001353858">
    <property type="component" value="Unassembled WGS sequence"/>
</dbReference>
<protein>
    <submittedName>
        <fullName evidence="1">Uncharacterized protein</fullName>
    </submittedName>
</protein>
<sequence length="154" mass="17956">MAKDGLYKLGPSLANNLHGRSWVNQSRPKLGSSWNDRDFKSTKASVTTIERIIKEVKESSAKNNGTIILRSPDKKRKKNPVTDVAEYVFNIIRHIIYNFHKTERNRACVKSLRQKLMEDLGWSGSEKSLRIILKKLNFKWRKNIGQQKNFNREK</sequence>
<dbReference type="AlphaFoldDB" id="A0AAN7PDB2"/>
<dbReference type="EMBL" id="JARPUR010000003">
    <property type="protein sequence ID" value="KAK4879426.1"/>
    <property type="molecule type" value="Genomic_DNA"/>
</dbReference>